<comment type="caution">
    <text evidence="1">The sequence shown here is derived from an EMBL/GenBank/DDBJ whole genome shotgun (WGS) entry which is preliminary data.</text>
</comment>
<protein>
    <recommendedName>
        <fullName evidence="3">Oxidoreductase</fullName>
    </recommendedName>
</protein>
<keyword evidence="2" id="KW-1185">Reference proteome</keyword>
<dbReference type="Proteomes" id="UP000295444">
    <property type="component" value="Unassembled WGS sequence"/>
</dbReference>
<evidence type="ECO:0000313" key="1">
    <source>
        <dbReference type="EMBL" id="TDP90622.1"/>
    </source>
</evidence>
<gene>
    <name evidence="1" type="ORF">EV186_110163</name>
</gene>
<evidence type="ECO:0000313" key="2">
    <source>
        <dbReference type="Proteomes" id="UP000295444"/>
    </source>
</evidence>
<dbReference type="RefSeq" id="WP_133854131.1">
    <property type="nucleotide sequence ID" value="NZ_SNXZ01000010.1"/>
</dbReference>
<organism evidence="1 2">
    <name type="scientific">Labedaea rhizosphaerae</name>
    <dbReference type="NCBI Taxonomy" id="598644"/>
    <lineage>
        <taxon>Bacteria</taxon>
        <taxon>Bacillati</taxon>
        <taxon>Actinomycetota</taxon>
        <taxon>Actinomycetes</taxon>
        <taxon>Pseudonocardiales</taxon>
        <taxon>Pseudonocardiaceae</taxon>
        <taxon>Labedaea</taxon>
    </lineage>
</organism>
<proteinExistence type="predicted"/>
<evidence type="ECO:0008006" key="3">
    <source>
        <dbReference type="Google" id="ProtNLM"/>
    </source>
</evidence>
<accession>A0A4R6RUL6</accession>
<dbReference type="AlphaFoldDB" id="A0A4R6RUL6"/>
<dbReference type="OrthoDB" id="342114at2"/>
<sequence length="164" mass="18081">MVNSLTLVEQVRGDVDEGTVGRSRREYLDFIVDGESLRDRLAAVLEDAPTLVDCVPVLVLNWPIGFPAADYGPLIGELPSPLDDGRVPLYVCPECGDLGCGGVTAVIERTEDTVVWRDFGYQNDYEPFDPGDILTGVGPIVFDRQAYEDVLAQFRDRWQAEDSG</sequence>
<dbReference type="EMBL" id="SNXZ01000010">
    <property type="protein sequence ID" value="TDP90622.1"/>
    <property type="molecule type" value="Genomic_DNA"/>
</dbReference>
<name>A0A4R6RUL6_LABRH</name>
<reference evidence="1 2" key="1">
    <citation type="submission" date="2019-03" db="EMBL/GenBank/DDBJ databases">
        <title>Genomic Encyclopedia of Type Strains, Phase IV (KMG-IV): sequencing the most valuable type-strain genomes for metagenomic binning, comparative biology and taxonomic classification.</title>
        <authorList>
            <person name="Goeker M."/>
        </authorList>
    </citation>
    <scope>NUCLEOTIDE SEQUENCE [LARGE SCALE GENOMIC DNA]</scope>
    <source>
        <strain evidence="1 2">DSM 45361</strain>
    </source>
</reference>